<dbReference type="InterPro" id="IPR012349">
    <property type="entry name" value="Split_barrel_FMN-bd"/>
</dbReference>
<dbReference type="PIRSF" id="PIRSF004633">
    <property type="entry name" value="UCP_PLP_oxd"/>
    <property type="match status" value="1"/>
</dbReference>
<accession>A0A5J6LD60</accession>
<dbReference type="PANTHER" id="PTHR35176">
    <property type="entry name" value="HEME OXYGENASE HI_0854-RELATED"/>
    <property type="match status" value="1"/>
</dbReference>
<dbReference type="GO" id="GO:0070967">
    <property type="term" value="F:coenzyme F420 binding"/>
    <property type="evidence" value="ECO:0007669"/>
    <property type="project" value="TreeGrafter"/>
</dbReference>
<gene>
    <name evidence="3" type="primary">hutZ</name>
    <name evidence="3" type="ORF">F5I99_08435</name>
</gene>
<dbReference type="Pfam" id="PF01243">
    <property type="entry name" value="PNPOx_N"/>
    <property type="match status" value="1"/>
</dbReference>
<evidence type="ECO:0000313" key="3">
    <source>
        <dbReference type="EMBL" id="QEW06535.1"/>
    </source>
</evidence>
<dbReference type="AlphaFoldDB" id="A0A5J6LD60"/>
<dbReference type="KEGG" id="nik:F5I99_08435"/>
<protein>
    <submittedName>
        <fullName evidence="3">Heme utilization protein HutZ</fullName>
    </submittedName>
</protein>
<dbReference type="SUPFAM" id="SSF50475">
    <property type="entry name" value="FMN-binding split barrel"/>
    <property type="match status" value="1"/>
</dbReference>
<evidence type="ECO:0000313" key="4">
    <source>
        <dbReference type="Proteomes" id="UP000325606"/>
    </source>
</evidence>
<dbReference type="PANTHER" id="PTHR35176:SF6">
    <property type="entry name" value="HEME OXYGENASE HI_0854-RELATED"/>
    <property type="match status" value="1"/>
</dbReference>
<evidence type="ECO:0000259" key="2">
    <source>
        <dbReference type="Pfam" id="PF01243"/>
    </source>
</evidence>
<keyword evidence="1" id="KW-0560">Oxidoreductase</keyword>
<reference evidence="3 4" key="1">
    <citation type="submission" date="2019-09" db="EMBL/GenBank/DDBJ databases">
        <title>Nitrincola iocasae sp. nov., a bacterium isolated from the sediment collected at a cold seep field in South China Sea.</title>
        <authorList>
            <person name="Zhang H."/>
            <person name="Wang H."/>
            <person name="Li C."/>
        </authorList>
    </citation>
    <scope>NUCLEOTIDE SEQUENCE [LARGE SCALE GENOMIC DNA]</scope>
    <source>
        <strain evidence="3 4">KXZD1103</strain>
    </source>
</reference>
<proteinExistence type="predicted"/>
<dbReference type="Proteomes" id="UP000325606">
    <property type="component" value="Chromosome"/>
</dbReference>
<dbReference type="GO" id="GO:0016627">
    <property type="term" value="F:oxidoreductase activity, acting on the CH-CH group of donors"/>
    <property type="evidence" value="ECO:0007669"/>
    <property type="project" value="TreeGrafter"/>
</dbReference>
<name>A0A5J6LD60_9GAMM</name>
<dbReference type="InterPro" id="IPR014419">
    <property type="entry name" value="HutZ"/>
</dbReference>
<dbReference type="EMBL" id="CP044222">
    <property type="protein sequence ID" value="QEW06535.1"/>
    <property type="molecule type" value="Genomic_DNA"/>
</dbReference>
<organism evidence="3 4">
    <name type="scientific">Nitrincola iocasae</name>
    <dbReference type="NCBI Taxonomy" id="2614693"/>
    <lineage>
        <taxon>Bacteria</taxon>
        <taxon>Pseudomonadati</taxon>
        <taxon>Pseudomonadota</taxon>
        <taxon>Gammaproteobacteria</taxon>
        <taxon>Oceanospirillales</taxon>
        <taxon>Oceanospirillaceae</taxon>
        <taxon>Nitrincola</taxon>
    </lineage>
</organism>
<evidence type="ECO:0000256" key="1">
    <source>
        <dbReference type="ARBA" id="ARBA00023002"/>
    </source>
</evidence>
<dbReference type="NCBIfam" id="TIGR04110">
    <property type="entry name" value="heme_HutZ"/>
    <property type="match status" value="1"/>
</dbReference>
<dbReference type="RefSeq" id="WP_151054968.1">
    <property type="nucleotide sequence ID" value="NZ_CP044222.1"/>
</dbReference>
<keyword evidence="4" id="KW-1185">Reference proteome</keyword>
<feature type="domain" description="Pyridoxamine 5'-phosphate oxidase N-terminal" evidence="2">
    <location>
        <begin position="13"/>
        <end position="144"/>
    </location>
</feature>
<dbReference type="InterPro" id="IPR052019">
    <property type="entry name" value="F420H2_bilvrd_red/Heme_oxyg"/>
</dbReference>
<dbReference type="Gene3D" id="2.30.110.10">
    <property type="entry name" value="Electron Transport, Fmn-binding Protein, Chain A"/>
    <property type="match status" value="1"/>
</dbReference>
<dbReference type="InterPro" id="IPR011576">
    <property type="entry name" value="Pyridox_Oxase_N"/>
</dbReference>
<sequence>MNEDQNRLQERLLPEVRAFRDSRKTLVMATLDQDANPNVSYAPFALQEDGYYVLVSEIARHGQNLQQCKRISIMLIEDEGESRQIYARQRLTFDAQANEVPRDSLDWQRGIDALRTRQGDIIDNLSQLGDFHLFRLIPDKGLYVKGFGKAFTVSGDDLIDFVHLTEGHRKLKAS</sequence>
<dbReference type="GO" id="GO:0005829">
    <property type="term" value="C:cytosol"/>
    <property type="evidence" value="ECO:0007669"/>
    <property type="project" value="TreeGrafter"/>
</dbReference>